<dbReference type="GeneID" id="23461948"/>
<dbReference type="KEGG" id="vg:23461948"/>
<evidence type="ECO:0000313" key="2">
    <source>
        <dbReference type="Proteomes" id="UP000202511"/>
    </source>
</evidence>
<organism evidence="1 2">
    <name type="scientific">Pandoravirus inopinatum</name>
    <dbReference type="NCBI Taxonomy" id="1605721"/>
    <lineage>
        <taxon>Viruses</taxon>
        <taxon>Pandoravirus</taxon>
    </lineage>
</organism>
<proteinExistence type="predicted"/>
<dbReference type="EMBL" id="KP136319">
    <property type="protein sequence ID" value="AJF97031.1"/>
    <property type="molecule type" value="Genomic_DNA"/>
</dbReference>
<sequence length="101" mass="11037">MAADRAFVTLFFLGSIVEKKERPFAKFGHIQCCNHAHQPAPNVDSGQKNGRQTAHKIAASNLSPMRIVLSLSLSWGKPRIVAAPIHPVHATVKVTVCCRQP</sequence>
<dbReference type="Proteomes" id="UP000202511">
    <property type="component" value="Segment"/>
</dbReference>
<reference evidence="1 2" key="1">
    <citation type="journal article" date="2015" name="Parasitol. Res.">
        <title>Viruses in close associations with free-living amoebae.</title>
        <authorList>
            <person name="Scheid P."/>
        </authorList>
    </citation>
    <scope>NUCLEOTIDE SEQUENCE [LARGE SCALE GENOMIC DNA]</scope>
    <source>
        <strain evidence="1">KlaHel</strain>
    </source>
</reference>
<dbReference type="RefSeq" id="YP_009119266.1">
    <property type="nucleotide sequence ID" value="NC_026440.1"/>
</dbReference>
<accession>A0A0B5J8B6</accession>
<protein>
    <submittedName>
        <fullName evidence="1">Uncharacterized protein</fullName>
    </submittedName>
</protein>
<evidence type="ECO:0000313" key="1">
    <source>
        <dbReference type="EMBL" id="AJF97031.1"/>
    </source>
</evidence>
<name>A0A0B5J8B6_9VIRU</name>